<keyword evidence="6" id="KW-1133">Transmembrane helix</keyword>
<keyword evidence="3" id="KW-0807">Transducer</keyword>
<gene>
    <name evidence="9" type="ORF">PQR62_02020</name>
</gene>
<evidence type="ECO:0000313" key="10">
    <source>
        <dbReference type="Proteomes" id="UP001629246"/>
    </source>
</evidence>
<dbReference type="PROSITE" id="PS50885">
    <property type="entry name" value="HAMP"/>
    <property type="match status" value="1"/>
</dbReference>
<dbReference type="SMART" id="SM00283">
    <property type="entry name" value="MA"/>
    <property type="match status" value="1"/>
</dbReference>
<evidence type="ECO:0000313" key="9">
    <source>
        <dbReference type="EMBL" id="MFL9923025.1"/>
    </source>
</evidence>
<dbReference type="EMBL" id="JAQQFM010000001">
    <property type="protein sequence ID" value="MFL9923025.1"/>
    <property type="molecule type" value="Genomic_DNA"/>
</dbReference>
<protein>
    <submittedName>
        <fullName evidence="9">Methyl-accepting chemotaxis protein</fullName>
    </submittedName>
</protein>
<name>A0ABW9A537_9BURK</name>
<proteinExistence type="inferred from homology"/>
<evidence type="ECO:0000256" key="1">
    <source>
        <dbReference type="ARBA" id="ARBA00022481"/>
    </source>
</evidence>
<dbReference type="RefSeq" id="WP_408154253.1">
    <property type="nucleotide sequence ID" value="NZ_JAQQFM010000001.1"/>
</dbReference>
<reference evidence="9 10" key="1">
    <citation type="journal article" date="2024" name="Chem. Sci.">
        <title>Discovery of megapolipeptins by genome mining of a Burkholderiales bacteria collection.</title>
        <authorList>
            <person name="Paulo B.S."/>
            <person name="Recchia M.J.J."/>
            <person name="Lee S."/>
            <person name="Fergusson C.H."/>
            <person name="Romanowski S.B."/>
            <person name="Hernandez A."/>
            <person name="Krull N."/>
            <person name="Liu D.Y."/>
            <person name="Cavanagh H."/>
            <person name="Bos A."/>
            <person name="Gray C.A."/>
            <person name="Murphy B.T."/>
            <person name="Linington R.G."/>
            <person name="Eustaquio A.S."/>
        </authorList>
    </citation>
    <scope>NUCLEOTIDE SEQUENCE [LARGE SCALE GENOMIC DNA]</scope>
    <source>
        <strain evidence="9 10">RL21-008-BIB-A</strain>
    </source>
</reference>
<dbReference type="Pfam" id="PF12729">
    <property type="entry name" value="4HB_MCP_1"/>
    <property type="match status" value="1"/>
</dbReference>
<comment type="caution">
    <text evidence="9">The sequence shown here is derived from an EMBL/GenBank/DDBJ whole genome shotgun (WGS) entry which is preliminary data.</text>
</comment>
<dbReference type="SMART" id="SM00304">
    <property type="entry name" value="HAMP"/>
    <property type="match status" value="1"/>
</dbReference>
<comment type="similarity">
    <text evidence="2">Belongs to the methyl-accepting chemotaxis (MCP) protein family.</text>
</comment>
<feature type="domain" description="HAMP" evidence="8">
    <location>
        <begin position="215"/>
        <end position="267"/>
    </location>
</feature>
<dbReference type="Proteomes" id="UP001629246">
    <property type="component" value="Unassembled WGS sequence"/>
</dbReference>
<organism evidence="9 10">
    <name type="scientific">Herbaspirillum lusitanum</name>
    <dbReference type="NCBI Taxonomy" id="213312"/>
    <lineage>
        <taxon>Bacteria</taxon>
        <taxon>Pseudomonadati</taxon>
        <taxon>Pseudomonadota</taxon>
        <taxon>Betaproteobacteria</taxon>
        <taxon>Burkholderiales</taxon>
        <taxon>Oxalobacteraceae</taxon>
        <taxon>Herbaspirillum</taxon>
    </lineage>
</organism>
<keyword evidence="10" id="KW-1185">Reference proteome</keyword>
<evidence type="ECO:0000256" key="3">
    <source>
        <dbReference type="PROSITE-ProRule" id="PRU00284"/>
    </source>
</evidence>
<dbReference type="CDD" id="cd11386">
    <property type="entry name" value="MCP_signal"/>
    <property type="match status" value="1"/>
</dbReference>
<dbReference type="Pfam" id="PF00015">
    <property type="entry name" value="MCPsignal"/>
    <property type="match status" value="1"/>
</dbReference>
<keyword evidence="6" id="KW-0472">Membrane</keyword>
<keyword evidence="1" id="KW-0488">Methylation</keyword>
<evidence type="ECO:0000256" key="2">
    <source>
        <dbReference type="ARBA" id="ARBA00029447"/>
    </source>
</evidence>
<keyword evidence="6" id="KW-0812">Transmembrane</keyword>
<dbReference type="CDD" id="cd19411">
    <property type="entry name" value="MCP2201-like_sensor"/>
    <property type="match status" value="1"/>
</dbReference>
<feature type="region of interest" description="Disordered" evidence="5">
    <location>
        <begin position="551"/>
        <end position="573"/>
    </location>
</feature>
<sequence>MSTHFKNLGVGARLAAVFALVILLLVVVSVTAVTKINNINTSINQILGDRYLKVRWAFDVRDGVNDEIKYLRGIVIDAGRPELNKNRYAQLDVATKKTKDAIDKIAARQTTDGGKKKIKVLDDARLNFEAGKAELLALTRAGNAEAAGEYVLRKITASQNNYLELATSFANSQDQQMQQEGEKARAEGALAIDITLVCSVVAVLASIILGYFLVRSIVRPLNEAVRVAENVAGGDLTTRIEVKSNDETGKLMQALRKMNDNLLGIVSNVRSGTDTITTASNEIASGNLDLSSRTEQQASSLEETASAMEQMTSTVKQNAENARQANHLATSASAVAIQGGEVVGQVVGTMDAINTSSRKIVDIISVIDGIAFQTNILALNAAVEAARAGEQGRGFAVVASEVRSLAQRSASAAKEIKILIDDSVAKVDDGSKLVAKAGATMDEVVASVKSVTDIVGEITAASSEQSTGIEEINRAITQMDEVTQQNAALVEEAAAAAQSMQDQAMRLSQAISIFKLTQGAVPVPVSVGAKVAPAYQRKVMPETRNITPRAERLRAEESKSLAVKSDESSWETF</sequence>
<evidence type="ECO:0000259" key="8">
    <source>
        <dbReference type="PROSITE" id="PS50885"/>
    </source>
</evidence>
<evidence type="ECO:0000256" key="6">
    <source>
        <dbReference type="SAM" id="Phobius"/>
    </source>
</evidence>
<feature type="domain" description="Methyl-accepting transducer" evidence="7">
    <location>
        <begin position="272"/>
        <end position="501"/>
    </location>
</feature>
<feature type="compositionally biased region" description="Basic and acidic residues" evidence="5">
    <location>
        <begin position="551"/>
        <end position="567"/>
    </location>
</feature>
<dbReference type="InterPro" id="IPR004089">
    <property type="entry name" value="MCPsignal_dom"/>
</dbReference>
<feature type="transmembrane region" description="Helical" evidence="6">
    <location>
        <begin position="194"/>
        <end position="214"/>
    </location>
</feature>
<dbReference type="CDD" id="cd06225">
    <property type="entry name" value="HAMP"/>
    <property type="match status" value="1"/>
</dbReference>
<dbReference type="Gene3D" id="1.10.287.950">
    <property type="entry name" value="Methyl-accepting chemotaxis protein"/>
    <property type="match status" value="1"/>
</dbReference>
<accession>A0ABW9A537</accession>
<dbReference type="SUPFAM" id="SSF58104">
    <property type="entry name" value="Methyl-accepting chemotaxis protein (MCP) signaling domain"/>
    <property type="match status" value="1"/>
</dbReference>
<dbReference type="PROSITE" id="PS50111">
    <property type="entry name" value="CHEMOTAXIS_TRANSDUC_2"/>
    <property type="match status" value="1"/>
</dbReference>
<evidence type="ECO:0000259" key="7">
    <source>
        <dbReference type="PROSITE" id="PS50111"/>
    </source>
</evidence>
<dbReference type="PANTHER" id="PTHR43531">
    <property type="entry name" value="PROTEIN ICFG"/>
    <property type="match status" value="1"/>
</dbReference>
<dbReference type="PANTHER" id="PTHR43531:SF14">
    <property type="entry name" value="METHYL-ACCEPTING CHEMOTAXIS PROTEIN I-RELATED"/>
    <property type="match status" value="1"/>
</dbReference>
<dbReference type="InterPro" id="IPR003660">
    <property type="entry name" value="HAMP_dom"/>
</dbReference>
<dbReference type="InterPro" id="IPR051310">
    <property type="entry name" value="MCP_chemotaxis"/>
</dbReference>
<feature type="coiled-coil region" evidence="4">
    <location>
        <begin position="472"/>
        <end position="510"/>
    </location>
</feature>
<evidence type="ECO:0000256" key="5">
    <source>
        <dbReference type="SAM" id="MobiDB-lite"/>
    </source>
</evidence>
<evidence type="ECO:0000256" key="4">
    <source>
        <dbReference type="SAM" id="Coils"/>
    </source>
</evidence>
<keyword evidence="4" id="KW-0175">Coiled coil</keyword>
<dbReference type="Pfam" id="PF00672">
    <property type="entry name" value="HAMP"/>
    <property type="match status" value="1"/>
</dbReference>
<dbReference type="InterPro" id="IPR024478">
    <property type="entry name" value="HlyB_4HB_MCP"/>
</dbReference>
<dbReference type="InterPro" id="IPR047347">
    <property type="entry name" value="YvaQ-like_sensor"/>
</dbReference>